<dbReference type="AlphaFoldDB" id="A0A5Q4Z9B3"/>
<reference evidence="1 2" key="1">
    <citation type="submission" date="2019-08" db="EMBL/GenBank/DDBJ databases">
        <authorList>
            <person name="Herpell B J."/>
        </authorList>
    </citation>
    <scope>NUCLEOTIDE SEQUENCE [LARGE SCALE GENOMIC DNA]</scope>
    <source>
        <strain evidence="2">Msb3</strain>
    </source>
</reference>
<evidence type="ECO:0000313" key="1">
    <source>
        <dbReference type="EMBL" id="VVD27119.1"/>
    </source>
</evidence>
<accession>A0A5Q4Z9B3</accession>
<proteinExistence type="predicted"/>
<keyword evidence="2" id="KW-1185">Reference proteome</keyword>
<name>A0A5Q4Z9B3_9BURK</name>
<dbReference type="KEGG" id="pdio:PDMSB3_0657"/>
<sequence>MADAEDIMFALIATDNLILLDEDVRATVLRPPTTATAIAA</sequence>
<dbReference type="Proteomes" id="UP000325811">
    <property type="component" value="Chromosome I"/>
</dbReference>
<protein>
    <submittedName>
        <fullName evidence="1">Uncharacterized protein</fullName>
    </submittedName>
</protein>
<evidence type="ECO:0000313" key="2">
    <source>
        <dbReference type="Proteomes" id="UP000325811"/>
    </source>
</evidence>
<dbReference type="EMBL" id="LR699553">
    <property type="protein sequence ID" value="VVD27119.1"/>
    <property type="molecule type" value="Genomic_DNA"/>
</dbReference>
<organism evidence="1 2">
    <name type="scientific">Paraburkholderia dioscoreae</name>
    <dbReference type="NCBI Taxonomy" id="2604047"/>
    <lineage>
        <taxon>Bacteria</taxon>
        <taxon>Pseudomonadati</taxon>
        <taxon>Pseudomonadota</taxon>
        <taxon>Betaproteobacteria</taxon>
        <taxon>Burkholderiales</taxon>
        <taxon>Burkholderiaceae</taxon>
        <taxon>Paraburkholderia</taxon>
    </lineage>
</organism>
<gene>
    <name evidence="1" type="ORF">PDMSB3_0657</name>
</gene>